<dbReference type="GO" id="GO:0005829">
    <property type="term" value="C:cytosol"/>
    <property type="evidence" value="ECO:0007669"/>
    <property type="project" value="TreeGrafter"/>
</dbReference>
<dbReference type="InterPro" id="IPR036565">
    <property type="entry name" value="Mur-like_cat_sf"/>
</dbReference>
<dbReference type="SUPFAM" id="SSF53623">
    <property type="entry name" value="MurD-like peptide ligases, catalytic domain"/>
    <property type="match status" value="1"/>
</dbReference>
<proteinExistence type="inferred from homology"/>
<comment type="similarity">
    <text evidence="1">Belongs to the folylpolyglutamate synthase family.</text>
</comment>
<accession>A0A9P5CSN2</accession>
<reference evidence="5" key="1">
    <citation type="journal article" date="2020" name="Phytopathology">
        <title>Genome sequence of the chestnut blight fungus Cryphonectria parasitica EP155: A fundamental resource for an archetypical invasive plant pathogen.</title>
        <authorList>
            <person name="Crouch J.A."/>
            <person name="Dawe A."/>
            <person name="Aerts A."/>
            <person name="Barry K."/>
            <person name="Churchill A.C.L."/>
            <person name="Grimwood J."/>
            <person name="Hillman B."/>
            <person name="Milgroom M.G."/>
            <person name="Pangilinan J."/>
            <person name="Smith M."/>
            <person name="Salamov A."/>
            <person name="Schmutz J."/>
            <person name="Yadav J."/>
            <person name="Grigoriev I.V."/>
            <person name="Nuss D."/>
        </authorList>
    </citation>
    <scope>NUCLEOTIDE SEQUENCE</scope>
    <source>
        <strain evidence="5">EP155</strain>
    </source>
</reference>
<dbReference type="OrthoDB" id="5212574at2759"/>
<dbReference type="EMBL" id="MU032345">
    <property type="protein sequence ID" value="KAF3768305.1"/>
    <property type="molecule type" value="Genomic_DNA"/>
</dbReference>
<dbReference type="PANTHER" id="PTHR11136:SF5">
    <property type="entry name" value="FOLYLPOLYGLUTAMATE SYNTHASE, MITOCHONDRIAL"/>
    <property type="match status" value="1"/>
</dbReference>
<evidence type="ECO:0000256" key="4">
    <source>
        <dbReference type="ARBA" id="ARBA00022840"/>
    </source>
</evidence>
<dbReference type="GO" id="GO:0005739">
    <property type="term" value="C:mitochondrion"/>
    <property type="evidence" value="ECO:0007669"/>
    <property type="project" value="TreeGrafter"/>
</dbReference>
<keyword evidence="3" id="KW-0547">Nucleotide-binding</keyword>
<evidence type="ECO:0000256" key="3">
    <source>
        <dbReference type="ARBA" id="ARBA00022741"/>
    </source>
</evidence>
<comment type="caution">
    <text evidence="5">The sequence shown here is derived from an EMBL/GenBank/DDBJ whole genome shotgun (WGS) entry which is preliminary data.</text>
</comment>
<dbReference type="GO" id="GO:0004326">
    <property type="term" value="F:tetrahydrofolylpolyglutamate synthase activity"/>
    <property type="evidence" value="ECO:0007669"/>
    <property type="project" value="InterPro"/>
</dbReference>
<organism evidence="5 6">
    <name type="scientific">Cryphonectria parasitica (strain ATCC 38755 / EP155)</name>
    <dbReference type="NCBI Taxonomy" id="660469"/>
    <lineage>
        <taxon>Eukaryota</taxon>
        <taxon>Fungi</taxon>
        <taxon>Dikarya</taxon>
        <taxon>Ascomycota</taxon>
        <taxon>Pezizomycotina</taxon>
        <taxon>Sordariomycetes</taxon>
        <taxon>Sordariomycetidae</taxon>
        <taxon>Diaporthales</taxon>
        <taxon>Cryphonectriaceae</taxon>
        <taxon>Cryphonectria-Endothia species complex</taxon>
        <taxon>Cryphonectria</taxon>
    </lineage>
</organism>
<evidence type="ECO:0000313" key="6">
    <source>
        <dbReference type="Proteomes" id="UP000803844"/>
    </source>
</evidence>
<name>A0A9P5CSN2_CRYP1</name>
<dbReference type="Gene3D" id="3.40.1190.10">
    <property type="entry name" value="Mur-like, catalytic domain"/>
    <property type="match status" value="1"/>
</dbReference>
<dbReference type="GO" id="GO:0005524">
    <property type="term" value="F:ATP binding"/>
    <property type="evidence" value="ECO:0007669"/>
    <property type="project" value="UniProtKB-KW"/>
</dbReference>
<keyword evidence="2" id="KW-0436">Ligase</keyword>
<keyword evidence="6" id="KW-1185">Reference proteome</keyword>
<evidence type="ECO:0008006" key="7">
    <source>
        <dbReference type="Google" id="ProtNLM"/>
    </source>
</evidence>
<dbReference type="PANTHER" id="PTHR11136">
    <property type="entry name" value="FOLYLPOLYGLUTAMATE SYNTHASE-RELATED"/>
    <property type="match status" value="1"/>
</dbReference>
<dbReference type="RefSeq" id="XP_040779266.1">
    <property type="nucleotide sequence ID" value="XM_040924599.1"/>
</dbReference>
<dbReference type="AlphaFoldDB" id="A0A9P5CSN2"/>
<evidence type="ECO:0000313" key="5">
    <source>
        <dbReference type="EMBL" id="KAF3768305.1"/>
    </source>
</evidence>
<dbReference type="InterPro" id="IPR001645">
    <property type="entry name" value="Folylpolyglutamate_synth"/>
</dbReference>
<evidence type="ECO:0000256" key="2">
    <source>
        <dbReference type="ARBA" id="ARBA00022598"/>
    </source>
</evidence>
<sequence>MERNFTAALALLRSRSRPRSTAVVNTDLPKVVLPAGDLAGRGNPPVLGMRGWLKQLGHTDCVLANLKIIHVAGTKGKGSMCAFIEFFLRTHEERTHFPLKTSLYTSLHLISITERIRINFQLLSEAAFAQYIFEISNALSLD</sequence>
<dbReference type="Proteomes" id="UP000803844">
    <property type="component" value="Unassembled WGS sequence"/>
</dbReference>
<dbReference type="GeneID" id="63841728"/>
<gene>
    <name evidence="5" type="ORF">M406DRAFT_58315</name>
</gene>
<keyword evidence="4" id="KW-0067">ATP-binding</keyword>
<protein>
    <recommendedName>
        <fullName evidence="7">Folylpolyglutamate synthase</fullName>
    </recommendedName>
</protein>
<evidence type="ECO:0000256" key="1">
    <source>
        <dbReference type="ARBA" id="ARBA00008276"/>
    </source>
</evidence>